<feature type="modified residue" description="N6-lipoyllysine" evidence="3">
    <location>
        <position position="66"/>
    </location>
</feature>
<keyword evidence="2 3" id="KW-0450">Lipoyl</keyword>
<dbReference type="InterPro" id="IPR002930">
    <property type="entry name" value="GCV_H"/>
</dbReference>
<dbReference type="PROSITE" id="PS00189">
    <property type="entry name" value="LIPOYL"/>
    <property type="match status" value="1"/>
</dbReference>
<dbReference type="Gene3D" id="2.40.50.100">
    <property type="match status" value="1"/>
</dbReference>
<keyword evidence="6" id="KW-1185">Reference proteome</keyword>
<evidence type="ECO:0000259" key="4">
    <source>
        <dbReference type="PROSITE" id="PS50968"/>
    </source>
</evidence>
<dbReference type="PANTHER" id="PTHR11715">
    <property type="entry name" value="GLYCINE CLEAVAGE SYSTEM H PROTEIN"/>
    <property type="match status" value="1"/>
</dbReference>
<dbReference type="Proteomes" id="UP001501195">
    <property type="component" value="Unassembled WGS sequence"/>
</dbReference>
<evidence type="ECO:0000256" key="2">
    <source>
        <dbReference type="ARBA" id="ARBA00022823"/>
    </source>
</evidence>
<evidence type="ECO:0000313" key="6">
    <source>
        <dbReference type="Proteomes" id="UP001501195"/>
    </source>
</evidence>
<dbReference type="InterPro" id="IPR033753">
    <property type="entry name" value="GCV_H/Fam206"/>
</dbReference>
<evidence type="ECO:0000313" key="5">
    <source>
        <dbReference type="EMBL" id="GAA4981867.1"/>
    </source>
</evidence>
<sequence length="128" mass="13296">MSSAVPADLRYTSEHEWVRRGEDGTLVVGITDHAQAALGDVVYVALPAEGESVEAGSACGEVESTKSVSEITAPVGGTVLAHNPGLETRPDLVNSDPYGEGWMFTLRPTDPAAVDSLLSAAEYADHAG</sequence>
<comment type="caution">
    <text evidence="5">The sequence shown here is derived from an EMBL/GenBank/DDBJ whole genome shotgun (WGS) entry which is preliminary data.</text>
</comment>
<dbReference type="HAMAP" id="MF_00272">
    <property type="entry name" value="GcvH"/>
    <property type="match status" value="1"/>
</dbReference>
<dbReference type="InterPro" id="IPR000089">
    <property type="entry name" value="Biotin_lipoyl"/>
</dbReference>
<name>A0ABP9HYP6_9ACTN</name>
<comment type="similarity">
    <text evidence="1 3">Belongs to the GcvH family.</text>
</comment>
<accession>A0ABP9HYP6</accession>
<dbReference type="CDD" id="cd06848">
    <property type="entry name" value="GCS_H"/>
    <property type="match status" value="1"/>
</dbReference>
<dbReference type="PROSITE" id="PS50968">
    <property type="entry name" value="BIOTINYL_LIPOYL"/>
    <property type="match status" value="1"/>
</dbReference>
<dbReference type="RefSeq" id="WP_345712626.1">
    <property type="nucleotide sequence ID" value="NZ_BAABIL010000325.1"/>
</dbReference>
<comment type="subunit">
    <text evidence="3">The glycine cleavage system is composed of four proteins: P, T, L and H.</text>
</comment>
<organism evidence="5 6">
    <name type="scientific">Kineococcus glutinatus</name>
    <dbReference type="NCBI Taxonomy" id="1070872"/>
    <lineage>
        <taxon>Bacteria</taxon>
        <taxon>Bacillati</taxon>
        <taxon>Actinomycetota</taxon>
        <taxon>Actinomycetes</taxon>
        <taxon>Kineosporiales</taxon>
        <taxon>Kineosporiaceae</taxon>
        <taxon>Kineococcus</taxon>
    </lineage>
</organism>
<dbReference type="PANTHER" id="PTHR11715:SF3">
    <property type="entry name" value="GLYCINE CLEAVAGE SYSTEM H PROTEIN-RELATED"/>
    <property type="match status" value="1"/>
</dbReference>
<dbReference type="InterPro" id="IPR011053">
    <property type="entry name" value="Single_hybrid_motif"/>
</dbReference>
<evidence type="ECO:0000256" key="3">
    <source>
        <dbReference type="HAMAP-Rule" id="MF_00272"/>
    </source>
</evidence>
<dbReference type="InterPro" id="IPR017453">
    <property type="entry name" value="GCV_H_sub"/>
</dbReference>
<evidence type="ECO:0000256" key="1">
    <source>
        <dbReference type="ARBA" id="ARBA00009249"/>
    </source>
</evidence>
<dbReference type="NCBIfam" id="NF002270">
    <property type="entry name" value="PRK01202.1"/>
    <property type="match status" value="1"/>
</dbReference>
<dbReference type="SUPFAM" id="SSF51230">
    <property type="entry name" value="Single hybrid motif"/>
    <property type="match status" value="1"/>
</dbReference>
<reference evidence="6" key="1">
    <citation type="journal article" date="2019" name="Int. J. Syst. Evol. Microbiol.">
        <title>The Global Catalogue of Microorganisms (GCM) 10K type strain sequencing project: providing services to taxonomists for standard genome sequencing and annotation.</title>
        <authorList>
            <consortium name="The Broad Institute Genomics Platform"/>
            <consortium name="The Broad Institute Genome Sequencing Center for Infectious Disease"/>
            <person name="Wu L."/>
            <person name="Ma J."/>
        </authorList>
    </citation>
    <scope>NUCLEOTIDE SEQUENCE [LARGE SCALE GENOMIC DNA]</scope>
    <source>
        <strain evidence="6">JCM 18126</strain>
    </source>
</reference>
<comment type="cofactor">
    <cofactor evidence="3">
        <name>(R)-lipoate</name>
        <dbReference type="ChEBI" id="CHEBI:83088"/>
    </cofactor>
    <text evidence="3">Binds 1 lipoyl cofactor covalently.</text>
</comment>
<gene>
    <name evidence="3 5" type="primary">gcvH</name>
    <name evidence="5" type="ORF">GCM10023225_22360</name>
</gene>
<comment type="function">
    <text evidence="3">The glycine cleavage system catalyzes the degradation of glycine. The H protein shuttles the methylamine group of glycine from the P protein to the T protein.</text>
</comment>
<dbReference type="InterPro" id="IPR003016">
    <property type="entry name" value="2-oxoA_DH_lipoyl-BS"/>
</dbReference>
<feature type="domain" description="Lipoyl-binding" evidence="4">
    <location>
        <begin position="25"/>
        <end position="107"/>
    </location>
</feature>
<dbReference type="NCBIfam" id="TIGR00527">
    <property type="entry name" value="gcvH"/>
    <property type="match status" value="1"/>
</dbReference>
<dbReference type="EMBL" id="BAABIL010000325">
    <property type="protein sequence ID" value="GAA4981867.1"/>
    <property type="molecule type" value="Genomic_DNA"/>
</dbReference>
<proteinExistence type="inferred from homology"/>
<protein>
    <recommendedName>
        <fullName evidence="3">Glycine cleavage system H protein</fullName>
    </recommendedName>
</protein>
<dbReference type="Pfam" id="PF01597">
    <property type="entry name" value="GCV_H"/>
    <property type="match status" value="1"/>
</dbReference>